<gene>
    <name evidence="1" type="primary">rnz</name>
</gene>
<keyword evidence="1" id="KW-0934">Plastid</keyword>
<dbReference type="RefSeq" id="YP_009398600.1">
    <property type="nucleotide sequence ID" value="NC_035293.1"/>
</dbReference>
<dbReference type="EMBL" id="MF101449">
    <property type="protein sequence ID" value="ARW67786.1"/>
    <property type="molecule type" value="Genomic_DNA"/>
</dbReference>
<name>A0A1Z1MPB9_KUECA</name>
<sequence length="225" mass="26006">MIFRYFNVYPYLIRQSDLGFIIRLSDTKDIWIINCIEGCQFNVFNSNFKLNNLSKLIITSLHIDNISGLLGLLSSLNLIGRFKSLHIYAPIDLKYYLDLGKKYSRTNFSYVIYLHVITTGLIVNQYGCRIYAFYGHNNYDFVILQSEQYGTFCLDQARKNYFAPGPLYGKLKNGSTFLFPDGTIVNGCKFTSHNLLGCQLSFFASSFYRKQVIENTIFSRIILLN</sequence>
<dbReference type="AlphaFoldDB" id="A0A1Z1MPB9"/>
<dbReference type="SUPFAM" id="SSF56281">
    <property type="entry name" value="Metallo-hydrolase/oxidoreductase"/>
    <property type="match status" value="1"/>
</dbReference>
<reference evidence="1" key="1">
    <citation type="journal article" date="2017" name="J. Phycol.">
        <title>Analysis of chloroplast genomes and a supermatrix inform reclassification of the Rhodomelaceae (Rhodophyta).</title>
        <authorList>
            <person name="Diaz-Tapia P."/>
            <person name="Maggs C.A."/>
            <person name="West J.A."/>
            <person name="Verbruggen H."/>
        </authorList>
    </citation>
    <scope>NUCLEOTIDE SEQUENCE</scope>
    <source>
        <strain evidence="1">PD1540</strain>
    </source>
</reference>
<dbReference type="PANTHER" id="PTHR46018:SF2">
    <property type="entry name" value="ZINC PHOSPHODIESTERASE ELAC PROTEIN 1"/>
    <property type="match status" value="1"/>
</dbReference>
<dbReference type="Gene3D" id="3.60.15.10">
    <property type="entry name" value="Ribonuclease Z/Hydroxyacylglutathione hydrolase-like"/>
    <property type="match status" value="1"/>
</dbReference>
<accession>A0A1Z1MPB9</accession>
<dbReference type="InterPro" id="IPR036866">
    <property type="entry name" value="RibonucZ/Hydroxyglut_hydro"/>
</dbReference>
<dbReference type="PANTHER" id="PTHR46018">
    <property type="entry name" value="ZINC PHOSPHODIESTERASE ELAC PROTEIN 1"/>
    <property type="match status" value="1"/>
</dbReference>
<dbReference type="GeneID" id="33361158"/>
<protein>
    <submittedName>
        <fullName evidence="1">Ribonuclease Z</fullName>
    </submittedName>
</protein>
<evidence type="ECO:0000313" key="1">
    <source>
        <dbReference type="EMBL" id="ARW67786.1"/>
    </source>
</evidence>
<keyword evidence="1" id="KW-0150">Chloroplast</keyword>
<geneLocation type="chloroplast" evidence="1"/>
<dbReference type="GO" id="GO:0042781">
    <property type="term" value="F:3'-tRNA processing endoribonuclease activity"/>
    <property type="evidence" value="ECO:0007669"/>
    <property type="project" value="TreeGrafter"/>
</dbReference>
<organism evidence="1">
    <name type="scientific">Kuetzingia canaliculata</name>
    <name type="common">Red alga</name>
    <name type="synonym">Rytiphlaea canaliculata</name>
    <dbReference type="NCBI Taxonomy" id="228262"/>
    <lineage>
        <taxon>Eukaryota</taxon>
        <taxon>Rhodophyta</taxon>
        <taxon>Florideophyceae</taxon>
        <taxon>Rhodymeniophycidae</taxon>
        <taxon>Ceramiales</taxon>
        <taxon>Rhodomelaceae</taxon>
        <taxon>Amansieae</taxon>
        <taxon>Kuetzingia</taxon>
    </lineage>
</organism>
<proteinExistence type="predicted"/>